<proteinExistence type="predicted"/>
<accession>A0A4Q9MW96</accession>
<dbReference type="SUPFAM" id="SSF81383">
    <property type="entry name" value="F-box domain"/>
    <property type="match status" value="1"/>
</dbReference>
<name>A0A4Q9MW96_9APHY</name>
<dbReference type="InterPro" id="IPR036047">
    <property type="entry name" value="F-box-like_dom_sf"/>
</dbReference>
<dbReference type="EMBL" id="ML143402">
    <property type="protein sequence ID" value="TBU30932.1"/>
    <property type="molecule type" value="Genomic_DNA"/>
</dbReference>
<reference evidence="1" key="1">
    <citation type="submission" date="2019-01" db="EMBL/GenBank/DDBJ databases">
        <title>Draft genome sequences of three monokaryotic isolates of the white-rot basidiomycete fungus Dichomitus squalens.</title>
        <authorList>
            <consortium name="DOE Joint Genome Institute"/>
            <person name="Lopez S.C."/>
            <person name="Andreopoulos B."/>
            <person name="Pangilinan J."/>
            <person name="Lipzen A."/>
            <person name="Riley R."/>
            <person name="Ahrendt S."/>
            <person name="Ng V."/>
            <person name="Barry K."/>
            <person name="Daum C."/>
            <person name="Grigoriev I.V."/>
            <person name="Hilden K.S."/>
            <person name="Makela M.R."/>
            <person name="de Vries R.P."/>
        </authorList>
    </citation>
    <scope>NUCLEOTIDE SEQUENCE [LARGE SCALE GENOMIC DNA]</scope>
    <source>
        <strain evidence="1">OM18370.1</strain>
    </source>
</reference>
<evidence type="ECO:0008006" key="2">
    <source>
        <dbReference type="Google" id="ProtNLM"/>
    </source>
</evidence>
<sequence>MAHQLLRTLESVPANSVLPPEITDKVIDYLHDQPRALSSCSLVCSDWLPRSRLHRFRDVRFTDTSAVAWFCVLLPGAPVIGGYIRTLQFGPDCREHRAVRGGPDDGVALCYSYCYPKIRIVLAAARELRVDGLPLTFFSGASKGVRLVHLTYVHVGVIEDLTSWICSLTGLRSLSLAFLIERGGTQGWDPADSREGILTPPPRLDDVRLSFPAGETWPSSFSQWLVSLGVSGELHAVRIYSVTVSGPMGIVNGSVKQLLRQLGPSLEVLELGLNPQEQGRCLKH</sequence>
<protein>
    <recommendedName>
        <fullName evidence="2">F-box domain-containing protein</fullName>
    </recommendedName>
</protein>
<gene>
    <name evidence="1" type="ORF">BD311DRAFT_159699</name>
</gene>
<dbReference type="AlphaFoldDB" id="A0A4Q9MW96"/>
<dbReference type="Proteomes" id="UP000292957">
    <property type="component" value="Unassembled WGS sequence"/>
</dbReference>
<dbReference type="OrthoDB" id="2758166at2759"/>
<evidence type="ECO:0000313" key="1">
    <source>
        <dbReference type="EMBL" id="TBU30932.1"/>
    </source>
</evidence>
<organism evidence="1">
    <name type="scientific">Dichomitus squalens</name>
    <dbReference type="NCBI Taxonomy" id="114155"/>
    <lineage>
        <taxon>Eukaryota</taxon>
        <taxon>Fungi</taxon>
        <taxon>Dikarya</taxon>
        <taxon>Basidiomycota</taxon>
        <taxon>Agaricomycotina</taxon>
        <taxon>Agaricomycetes</taxon>
        <taxon>Polyporales</taxon>
        <taxon>Polyporaceae</taxon>
        <taxon>Dichomitus</taxon>
    </lineage>
</organism>